<feature type="signal peptide" evidence="1">
    <location>
        <begin position="1"/>
        <end position="28"/>
    </location>
</feature>
<keyword evidence="3" id="KW-1185">Reference proteome</keyword>
<evidence type="ECO:0000313" key="3">
    <source>
        <dbReference type="Proteomes" id="UP001187682"/>
    </source>
</evidence>
<dbReference type="Pfam" id="PF13450">
    <property type="entry name" value="NAD_binding_8"/>
    <property type="match status" value="1"/>
</dbReference>
<proteinExistence type="predicted"/>
<dbReference type="InterPro" id="IPR050464">
    <property type="entry name" value="Zeta_carotene_desat/Oxidored"/>
</dbReference>
<dbReference type="AlphaFoldDB" id="A0AAE8N6U7"/>
<sequence>MTVALVSMLRAIALSSVVSLAMAKSACAETITKNVVIIGGGASGAHAAVRLREDFDKSVIVIEKKSHLGGHVATYTDTSGKTYEYGVQSYLEVGEAVDFFARFNITVGVPARIPLTSVYADFSTGQNISDYVAPLAADRSAALRRFLAAAEPYESMLLPGYWDFPAPEDIPEDLLLPFGEFAQKYDLLAAMPQMFQVPGPGVPDWVDAPTLHVMQVFGAPMARALTGAAPTFTPTGEDNSELYRRITALLGEDVLFSSTVTKAERNGDGVKLTVTGADGKKTKIVGDRLLISFEPTPDAMAPFDLDEAESAVFEKFTHSKVFAGIVKHPSLPANISIVNTVPTAAPDNYLSFPEAPILARFDYMGAPSDLFRVLIVGDDTLDVDGAQKLVRDSLSALLEAGTIADGDIDDLVFAAFVDHGPMHLRAGLEDIKGGFIQEQYALQGHRSTWYTGAAWSVQFTTLLWAYNDVLLPKLLESL</sequence>
<keyword evidence="1" id="KW-0732">Signal</keyword>
<comment type="caution">
    <text evidence="2">The sequence shown here is derived from an EMBL/GenBank/DDBJ whole genome shotgun (WGS) entry which is preliminary data.</text>
</comment>
<gene>
    <name evidence="2" type="ORF">DNG_08907</name>
</gene>
<organism evidence="2 3">
    <name type="scientific">Cephalotrichum gorgonifer</name>
    <dbReference type="NCBI Taxonomy" id="2041049"/>
    <lineage>
        <taxon>Eukaryota</taxon>
        <taxon>Fungi</taxon>
        <taxon>Dikarya</taxon>
        <taxon>Ascomycota</taxon>
        <taxon>Pezizomycotina</taxon>
        <taxon>Sordariomycetes</taxon>
        <taxon>Hypocreomycetidae</taxon>
        <taxon>Microascales</taxon>
        <taxon>Microascaceae</taxon>
        <taxon>Cephalotrichum</taxon>
    </lineage>
</organism>
<accession>A0AAE8N6U7</accession>
<dbReference type="Gene3D" id="3.30.70.1990">
    <property type="match status" value="1"/>
</dbReference>
<evidence type="ECO:0000256" key="1">
    <source>
        <dbReference type="SAM" id="SignalP"/>
    </source>
</evidence>
<dbReference type="InterPro" id="IPR036188">
    <property type="entry name" value="FAD/NAD-bd_sf"/>
</dbReference>
<dbReference type="PANTHER" id="PTHR42923:SF26">
    <property type="entry name" value="FMN REDUCTASE LOT6, PUTATIVE (AFU_ORTHOLOGUE AFUA_7G06600)-RELATED"/>
    <property type="match status" value="1"/>
</dbReference>
<dbReference type="GO" id="GO:0016491">
    <property type="term" value="F:oxidoreductase activity"/>
    <property type="evidence" value="ECO:0007669"/>
    <property type="project" value="TreeGrafter"/>
</dbReference>
<dbReference type="PANTHER" id="PTHR42923">
    <property type="entry name" value="PROTOPORPHYRINOGEN OXIDASE"/>
    <property type="match status" value="1"/>
</dbReference>
<feature type="chain" id="PRO_5041912545" description="Amine oxidase domain-containing protein" evidence="1">
    <location>
        <begin position="29"/>
        <end position="478"/>
    </location>
</feature>
<dbReference type="SUPFAM" id="SSF51905">
    <property type="entry name" value="FAD/NAD(P)-binding domain"/>
    <property type="match status" value="1"/>
</dbReference>
<reference evidence="2" key="1">
    <citation type="submission" date="2018-03" db="EMBL/GenBank/DDBJ databases">
        <authorList>
            <person name="Guldener U."/>
        </authorList>
    </citation>
    <scope>NUCLEOTIDE SEQUENCE</scope>
</reference>
<dbReference type="EMBL" id="ONZQ02000015">
    <property type="protein sequence ID" value="SPO06218.1"/>
    <property type="molecule type" value="Genomic_DNA"/>
</dbReference>
<protein>
    <recommendedName>
        <fullName evidence="4">Amine oxidase domain-containing protein</fullName>
    </recommendedName>
</protein>
<dbReference type="Proteomes" id="UP001187682">
    <property type="component" value="Unassembled WGS sequence"/>
</dbReference>
<dbReference type="Gene3D" id="3.50.50.60">
    <property type="entry name" value="FAD/NAD(P)-binding domain"/>
    <property type="match status" value="1"/>
</dbReference>
<name>A0AAE8N6U7_9PEZI</name>
<evidence type="ECO:0008006" key="4">
    <source>
        <dbReference type="Google" id="ProtNLM"/>
    </source>
</evidence>
<dbReference type="Gene3D" id="1.10.405.20">
    <property type="match status" value="1"/>
</dbReference>
<evidence type="ECO:0000313" key="2">
    <source>
        <dbReference type="EMBL" id="SPO06218.1"/>
    </source>
</evidence>